<evidence type="ECO:0008006" key="4">
    <source>
        <dbReference type="Google" id="ProtNLM"/>
    </source>
</evidence>
<gene>
    <name evidence="2" type="ORF">B0T11DRAFT_79879</name>
</gene>
<evidence type="ECO:0000313" key="2">
    <source>
        <dbReference type="EMBL" id="KAH7362024.1"/>
    </source>
</evidence>
<keyword evidence="1" id="KW-0732">Signal</keyword>
<evidence type="ECO:0000313" key="3">
    <source>
        <dbReference type="Proteomes" id="UP000813385"/>
    </source>
</evidence>
<reference evidence="2" key="1">
    <citation type="journal article" date="2021" name="Nat. Commun.">
        <title>Genetic determinants of endophytism in the Arabidopsis root mycobiome.</title>
        <authorList>
            <person name="Mesny F."/>
            <person name="Miyauchi S."/>
            <person name="Thiergart T."/>
            <person name="Pickel B."/>
            <person name="Atanasova L."/>
            <person name="Karlsson M."/>
            <person name="Huettel B."/>
            <person name="Barry K.W."/>
            <person name="Haridas S."/>
            <person name="Chen C."/>
            <person name="Bauer D."/>
            <person name="Andreopoulos W."/>
            <person name="Pangilinan J."/>
            <person name="LaButti K."/>
            <person name="Riley R."/>
            <person name="Lipzen A."/>
            <person name="Clum A."/>
            <person name="Drula E."/>
            <person name="Henrissat B."/>
            <person name="Kohler A."/>
            <person name="Grigoriev I.V."/>
            <person name="Martin F.M."/>
            <person name="Hacquard S."/>
        </authorList>
    </citation>
    <scope>NUCLEOTIDE SEQUENCE</scope>
    <source>
        <strain evidence="2">MPI-CAGE-AT-0016</strain>
    </source>
</reference>
<evidence type="ECO:0000256" key="1">
    <source>
        <dbReference type="SAM" id="SignalP"/>
    </source>
</evidence>
<feature type="signal peptide" evidence="1">
    <location>
        <begin position="1"/>
        <end position="30"/>
    </location>
</feature>
<accession>A0A8K0X3C0</accession>
<sequence length="135" mass="14425">MNNPGRRGPKKHMAVCALQLLALARSGCPARDVSVGQPQSSYLCVLAGRFRPFQPTKDQFKTQIAAASIAGSGIGRRPRPHGDLPLLLPTCLEPYPAPARDGLVRHRLPTAKRCLPSRLPKSGVLGLTASGWLGL</sequence>
<dbReference type="AlphaFoldDB" id="A0A8K0X3C0"/>
<comment type="caution">
    <text evidence="2">The sequence shown here is derived from an EMBL/GenBank/DDBJ whole genome shotgun (WGS) entry which is preliminary data.</text>
</comment>
<proteinExistence type="predicted"/>
<organism evidence="2 3">
    <name type="scientific">Plectosphaerella cucumerina</name>
    <dbReference type="NCBI Taxonomy" id="40658"/>
    <lineage>
        <taxon>Eukaryota</taxon>
        <taxon>Fungi</taxon>
        <taxon>Dikarya</taxon>
        <taxon>Ascomycota</taxon>
        <taxon>Pezizomycotina</taxon>
        <taxon>Sordariomycetes</taxon>
        <taxon>Hypocreomycetidae</taxon>
        <taxon>Glomerellales</taxon>
        <taxon>Plectosphaerellaceae</taxon>
        <taxon>Plectosphaerella</taxon>
    </lineage>
</organism>
<name>A0A8K0X3C0_9PEZI</name>
<keyword evidence="3" id="KW-1185">Reference proteome</keyword>
<dbReference type="Proteomes" id="UP000813385">
    <property type="component" value="Unassembled WGS sequence"/>
</dbReference>
<protein>
    <recommendedName>
        <fullName evidence="4">Secreted protein</fullName>
    </recommendedName>
</protein>
<feature type="chain" id="PRO_5035434798" description="Secreted protein" evidence="1">
    <location>
        <begin position="31"/>
        <end position="135"/>
    </location>
</feature>
<dbReference type="EMBL" id="JAGPXD010000003">
    <property type="protein sequence ID" value="KAH7362024.1"/>
    <property type="molecule type" value="Genomic_DNA"/>
</dbReference>